<name>A0A0C2IUH0_THEKT</name>
<gene>
    <name evidence="1" type="ORF">RF11_11692</name>
</gene>
<dbReference type="AlphaFoldDB" id="A0A0C2IUH0"/>
<dbReference type="Proteomes" id="UP000031668">
    <property type="component" value="Unassembled WGS sequence"/>
</dbReference>
<comment type="caution">
    <text evidence="1">The sequence shown here is derived from an EMBL/GenBank/DDBJ whole genome shotgun (WGS) entry which is preliminary data.</text>
</comment>
<evidence type="ECO:0000313" key="1">
    <source>
        <dbReference type="EMBL" id="KII60492.1"/>
    </source>
</evidence>
<evidence type="ECO:0000313" key="2">
    <source>
        <dbReference type="Proteomes" id="UP000031668"/>
    </source>
</evidence>
<proteinExistence type="predicted"/>
<protein>
    <submittedName>
        <fullName evidence="1">Uncharacterized protein</fullName>
    </submittedName>
</protein>
<accession>A0A0C2IUH0</accession>
<dbReference type="OrthoDB" id="26387at2759"/>
<dbReference type="EMBL" id="JWZT01005591">
    <property type="protein sequence ID" value="KII60492.1"/>
    <property type="molecule type" value="Genomic_DNA"/>
</dbReference>
<sequence>MDRNLTNRKFTLKSDSMSWSFSLFPLKSLNKSITIPWCCYPRRSAPYEDAQSYSTHKPRFTCVRIVRVMIQDHFSVYFVNTIRNIIRQLFGYLEILCEDESSLDTNVEELFTICENMSNLNLKR</sequence>
<reference evidence="1 2" key="1">
    <citation type="journal article" date="2014" name="Genome Biol. Evol.">
        <title>The genome of the myxosporean Thelohanellus kitauei shows adaptations to nutrient acquisition within its fish host.</title>
        <authorList>
            <person name="Yang Y."/>
            <person name="Xiong J."/>
            <person name="Zhou Z."/>
            <person name="Huo F."/>
            <person name="Miao W."/>
            <person name="Ran C."/>
            <person name="Liu Y."/>
            <person name="Zhang J."/>
            <person name="Feng J."/>
            <person name="Wang M."/>
            <person name="Wang M."/>
            <person name="Wang L."/>
            <person name="Yao B."/>
        </authorList>
    </citation>
    <scope>NUCLEOTIDE SEQUENCE [LARGE SCALE GENOMIC DNA]</scope>
    <source>
        <strain evidence="1">Wuqing</strain>
    </source>
</reference>
<organism evidence="1 2">
    <name type="scientific">Thelohanellus kitauei</name>
    <name type="common">Myxosporean</name>
    <dbReference type="NCBI Taxonomy" id="669202"/>
    <lineage>
        <taxon>Eukaryota</taxon>
        <taxon>Metazoa</taxon>
        <taxon>Cnidaria</taxon>
        <taxon>Myxozoa</taxon>
        <taxon>Myxosporea</taxon>
        <taxon>Bivalvulida</taxon>
        <taxon>Platysporina</taxon>
        <taxon>Myxobolidae</taxon>
        <taxon>Thelohanellus</taxon>
    </lineage>
</organism>
<keyword evidence="2" id="KW-1185">Reference proteome</keyword>